<dbReference type="Pfam" id="PF13503">
    <property type="entry name" value="DUF4123"/>
    <property type="match status" value="1"/>
</dbReference>
<dbReference type="RefSeq" id="WP_201092259.1">
    <property type="nucleotide sequence ID" value="NZ_CP067393.1"/>
</dbReference>
<evidence type="ECO:0000313" key="2">
    <source>
        <dbReference type="EMBL" id="QQP85530.1"/>
    </source>
</evidence>
<feature type="domain" description="DUF4123" evidence="1">
    <location>
        <begin position="18"/>
        <end position="133"/>
    </location>
</feature>
<protein>
    <submittedName>
        <fullName evidence="2">DUF4123 domain-containing protein</fullName>
    </submittedName>
</protein>
<dbReference type="Proteomes" id="UP000595278">
    <property type="component" value="Chromosome"/>
</dbReference>
<gene>
    <name evidence="2" type="ORF">JHT90_14340</name>
</gene>
<name>A0A974NF12_9GAMM</name>
<keyword evidence="3" id="KW-1185">Reference proteome</keyword>
<evidence type="ECO:0000313" key="3">
    <source>
        <dbReference type="Proteomes" id="UP000595278"/>
    </source>
</evidence>
<organism evidence="2 3">
    <name type="scientific">Entomomonas asaccharolytica</name>
    <dbReference type="NCBI Taxonomy" id="2785331"/>
    <lineage>
        <taxon>Bacteria</taxon>
        <taxon>Pseudomonadati</taxon>
        <taxon>Pseudomonadota</taxon>
        <taxon>Gammaproteobacteria</taxon>
        <taxon>Pseudomonadales</taxon>
        <taxon>Pseudomonadaceae</taxon>
        <taxon>Entomomonas</taxon>
    </lineage>
</organism>
<reference evidence="2 3" key="1">
    <citation type="submission" date="2021-01" db="EMBL/GenBank/DDBJ databases">
        <title>Entomomonas sp. F2A isolated from a house cricket (Acheta domesticus).</title>
        <authorList>
            <person name="Spergser J."/>
            <person name="Busse H.-J."/>
        </authorList>
    </citation>
    <scope>NUCLEOTIDE SEQUENCE [LARGE SCALE GENOMIC DNA]</scope>
    <source>
        <strain evidence="2 3">F2A</strain>
    </source>
</reference>
<dbReference type="InterPro" id="IPR025391">
    <property type="entry name" value="DUF4123"/>
</dbReference>
<dbReference type="EMBL" id="CP067393">
    <property type="protein sequence ID" value="QQP85530.1"/>
    <property type="molecule type" value="Genomic_DNA"/>
</dbReference>
<sequence length="241" mass="28292">MISTQQWLATVPEELTIYVMLGSISDAKPVAAYFTKTKQINLTALWQETSYASWFEAMPYIAPIERNSPFLEWVDETKSQNWGWLAASPYDPETIRKHFKSLTKVLMPDSMDVFFRYWDGRYIYPILTHLKDQAGQVIPVFSHYLINQQTVDINIPNKLPEPKAYPWWKVDQQLLDKLVEEDNTALINNLLMVIKTNHPQLYFSYPENTIKSKARHFVDTENYNLEKLAQQFTEYLAQENV</sequence>
<proteinExistence type="predicted"/>
<evidence type="ECO:0000259" key="1">
    <source>
        <dbReference type="Pfam" id="PF13503"/>
    </source>
</evidence>
<dbReference type="AlphaFoldDB" id="A0A974NF12"/>
<accession>A0A974NF12</accession>
<dbReference type="KEGG" id="eaz:JHT90_14340"/>